<gene>
    <name evidence="3" type="ORF">AAFH96_05720</name>
</gene>
<evidence type="ECO:0008006" key="5">
    <source>
        <dbReference type="Google" id="ProtNLM"/>
    </source>
</evidence>
<feature type="compositionally biased region" description="Basic and acidic residues" evidence="2">
    <location>
        <begin position="78"/>
        <end position="90"/>
    </location>
</feature>
<proteinExistence type="predicted"/>
<dbReference type="EMBL" id="JBCGDC010000011">
    <property type="protein sequence ID" value="MFB6392602.1"/>
    <property type="molecule type" value="Genomic_DNA"/>
</dbReference>
<name>A0ABV5CKT6_9ACTN</name>
<organism evidence="3 4">
    <name type="scientific">Polymorphospora lycopeni</name>
    <dbReference type="NCBI Taxonomy" id="3140240"/>
    <lineage>
        <taxon>Bacteria</taxon>
        <taxon>Bacillati</taxon>
        <taxon>Actinomycetota</taxon>
        <taxon>Actinomycetes</taxon>
        <taxon>Micromonosporales</taxon>
        <taxon>Micromonosporaceae</taxon>
        <taxon>Polymorphospora</taxon>
    </lineage>
</organism>
<evidence type="ECO:0000313" key="4">
    <source>
        <dbReference type="Proteomes" id="UP001582793"/>
    </source>
</evidence>
<protein>
    <recommendedName>
        <fullName evidence="5">Helix-turn-helix DNA binding domain protein</fullName>
    </recommendedName>
</protein>
<keyword evidence="4" id="KW-1185">Reference proteome</keyword>
<dbReference type="Proteomes" id="UP001582793">
    <property type="component" value="Unassembled WGS sequence"/>
</dbReference>
<evidence type="ECO:0000256" key="2">
    <source>
        <dbReference type="SAM" id="MobiDB-lite"/>
    </source>
</evidence>
<reference evidence="3 4" key="1">
    <citation type="submission" date="2024-04" db="EMBL/GenBank/DDBJ databases">
        <title>Polymorphospora sp. isolated from Baiyangdian Lake in Xiong'an New Area.</title>
        <authorList>
            <person name="Zhang X."/>
            <person name="Liu J."/>
        </authorList>
    </citation>
    <scope>NUCLEOTIDE SEQUENCE [LARGE SCALE GENOMIC DNA]</scope>
    <source>
        <strain evidence="3 4">2-325</strain>
    </source>
</reference>
<accession>A0ABV5CKT6</accession>
<evidence type="ECO:0000256" key="1">
    <source>
        <dbReference type="SAM" id="Coils"/>
    </source>
</evidence>
<feature type="region of interest" description="Disordered" evidence="2">
    <location>
        <begin position="77"/>
        <end position="98"/>
    </location>
</feature>
<sequence length="98" mass="10854">MKVRGVDRDTVICDTWDVTDPVVRAKAALDRAEATVKRRREELAKEVAEAVRRGEKLSHVGAKAGYTPEHVRRIARAHGVEDKTGREPPKRAQAASAE</sequence>
<feature type="coiled-coil region" evidence="1">
    <location>
        <begin position="22"/>
        <end position="53"/>
    </location>
</feature>
<comment type="caution">
    <text evidence="3">The sequence shown here is derived from an EMBL/GenBank/DDBJ whole genome shotgun (WGS) entry which is preliminary data.</text>
</comment>
<keyword evidence="1" id="KW-0175">Coiled coil</keyword>
<evidence type="ECO:0000313" key="3">
    <source>
        <dbReference type="EMBL" id="MFB6392602.1"/>
    </source>
</evidence>